<name>A0A9X0BDA3_9EURO</name>
<dbReference type="RefSeq" id="XP_056492837.1">
    <property type="nucleotide sequence ID" value="XM_056627042.1"/>
</dbReference>
<dbReference type="OrthoDB" id="3830579at2759"/>
<reference evidence="1" key="2">
    <citation type="journal article" date="2023" name="IMA Fungus">
        <title>Comparative genomic study of the Penicillium genus elucidates a diverse pangenome and 15 lateral gene transfer events.</title>
        <authorList>
            <person name="Petersen C."/>
            <person name="Sorensen T."/>
            <person name="Nielsen M.R."/>
            <person name="Sondergaard T.E."/>
            <person name="Sorensen J.L."/>
            <person name="Fitzpatrick D.A."/>
            <person name="Frisvad J.C."/>
            <person name="Nielsen K.L."/>
        </authorList>
    </citation>
    <scope>NUCLEOTIDE SEQUENCE</scope>
    <source>
        <strain evidence="1">IBT 29677</strain>
    </source>
</reference>
<organism evidence="1 2">
    <name type="scientific">Penicillium cosmopolitanum</name>
    <dbReference type="NCBI Taxonomy" id="1131564"/>
    <lineage>
        <taxon>Eukaryota</taxon>
        <taxon>Fungi</taxon>
        <taxon>Dikarya</taxon>
        <taxon>Ascomycota</taxon>
        <taxon>Pezizomycotina</taxon>
        <taxon>Eurotiomycetes</taxon>
        <taxon>Eurotiomycetidae</taxon>
        <taxon>Eurotiales</taxon>
        <taxon>Aspergillaceae</taxon>
        <taxon>Penicillium</taxon>
    </lineage>
</organism>
<evidence type="ECO:0000313" key="2">
    <source>
        <dbReference type="Proteomes" id="UP001147747"/>
    </source>
</evidence>
<accession>A0A9X0BDA3</accession>
<dbReference type="EMBL" id="JAPZBU010000004">
    <property type="protein sequence ID" value="KAJ5408522.1"/>
    <property type="molecule type" value="Genomic_DNA"/>
</dbReference>
<evidence type="ECO:0000313" key="1">
    <source>
        <dbReference type="EMBL" id="KAJ5408522.1"/>
    </source>
</evidence>
<dbReference type="AlphaFoldDB" id="A0A9X0BDA3"/>
<proteinExistence type="predicted"/>
<sequence length="234" mass="26064">MPLLEIIQLDSNSLLRDDASISNPDENIQKLVRAIEQVNPPVDFVLGTHHQDKNAIQITFEHRGSAKSTTSERSLGPGSLSEVISGFYDAPFRSFRVNLDNSVFGPAGFATANAVEFVLSYFPTSSFNAEFQKKIEDDFIRFDEIYSPATTGDQGLVYGWLEGEQPLEDVDGGSAKCFFVMRGWNSMDGFEASIKTEAYKEAIPLLLGWNAPFKMSSGMWSVNREIPARELLYL</sequence>
<gene>
    <name evidence="1" type="ORF">N7509_002405</name>
</gene>
<comment type="caution">
    <text evidence="1">The sequence shown here is derived from an EMBL/GenBank/DDBJ whole genome shotgun (WGS) entry which is preliminary data.</text>
</comment>
<dbReference type="GeneID" id="81366022"/>
<dbReference type="Proteomes" id="UP001147747">
    <property type="component" value="Unassembled WGS sequence"/>
</dbReference>
<reference evidence="1" key="1">
    <citation type="submission" date="2022-12" db="EMBL/GenBank/DDBJ databases">
        <authorList>
            <person name="Petersen C."/>
        </authorList>
    </citation>
    <scope>NUCLEOTIDE SEQUENCE</scope>
    <source>
        <strain evidence="1">IBT 29677</strain>
    </source>
</reference>
<keyword evidence="2" id="KW-1185">Reference proteome</keyword>
<protein>
    <submittedName>
        <fullName evidence="1">Uncharacterized protein</fullName>
    </submittedName>
</protein>